<evidence type="ECO:0000256" key="6">
    <source>
        <dbReference type="ARBA" id="ARBA00022840"/>
    </source>
</evidence>
<feature type="region of interest" description="Disordered" evidence="7">
    <location>
        <begin position="764"/>
        <end position="783"/>
    </location>
</feature>
<dbReference type="GO" id="GO:0005524">
    <property type="term" value="F:ATP binding"/>
    <property type="evidence" value="ECO:0007669"/>
    <property type="project" value="UniProtKB-KW"/>
</dbReference>
<comment type="similarity">
    <text evidence="1">Belongs to the protein kinase superfamily. CMGC Ser/Thr protein kinase family. CDC2/CDKX subfamily.</text>
</comment>
<evidence type="ECO:0000256" key="1">
    <source>
        <dbReference type="ARBA" id="ARBA00006485"/>
    </source>
</evidence>
<dbReference type="SMART" id="SM00220">
    <property type="entry name" value="S_TKc"/>
    <property type="match status" value="1"/>
</dbReference>
<dbReference type="Proteomes" id="UP000050795">
    <property type="component" value="Unassembled WGS sequence"/>
</dbReference>
<dbReference type="PANTHER" id="PTHR24056">
    <property type="entry name" value="CELL DIVISION PROTEIN KINASE"/>
    <property type="match status" value="1"/>
</dbReference>
<keyword evidence="9" id="KW-1185">Reference proteome</keyword>
<evidence type="ECO:0000256" key="7">
    <source>
        <dbReference type="SAM" id="MobiDB-lite"/>
    </source>
</evidence>
<dbReference type="AlphaFoldDB" id="A0AA85K073"/>
<dbReference type="PANTHER" id="PTHR24056:SF246">
    <property type="entry name" value="ECDYSONE-INDUCED PROTEIN 63E, ISOFORM N"/>
    <property type="match status" value="1"/>
</dbReference>
<proteinExistence type="inferred from homology"/>
<sequence>MRKSEGAPCTAIREISLLRGLNHANIIKLHDVIYEAESLTLVFEFGGKDLRSYMRLRNNHLSMNLVRLFTFQIFRGLEYCHARQILHRDLKPQNLLINQNGDLKLADFGLARSQSVPIKTYSSEVVTLWYRPPDVLLGDKNYSGHIDIWGVGCILYEMTTGYSLFPGTSKEDQVKIIFKKFGIPPDSYWPGLRNNSKFIEYFSPHQKDHPKASNFSKSSSDLRESNEKVIVLKQNKVDETSSMTVDEYNSHIMKKLSSCASRLNPEGLDLLFSCLALVGFRRITAFNALKHAYFQDILPSSINVHDLLPEQSIAFLAGEHIKSKFRSQFEYSRVKKDSITLSSAAAYGNKLNGYETLSKSLTNLNTNVPHLSNESKVSNSLAYIRQSVDQTSSKDSQPFQPIQSKEPQKSRQRRHHLYHTKRNANTTTQKNDSPKSCSLSDIDYSLSVCSDYDLVFHRNVKQRQPPPPHTTTSSSTTPPTTTTISLTSINKEVDLDKQTKLSNRKFRSISSVLGSKLLSYHRSSSSISSSGCSNSISSTASIRNQTTKSLKTSLKHKLSSFQSKTKGLRNRIKSSSHNQLIIERPSSAVPIITKSSQQTNLSYSGDVKSQNVNINSTRLHVDDDVITHGVEKNVTISKTCDIKSDQKYLPTQDSLDNCHKYPIESIKSINETSVHTTKPVHITYSPSYQQGDKINSEYTNNLLNNSSISINHCKDNQLNNQSSSSSEFINQPIRINNLNSKSGHPTHNFVSNILQHTNNCRKSWNSSGSSNLDTPFDEQSVSK</sequence>
<feature type="compositionally biased region" description="Polar residues" evidence="7">
    <location>
        <begin position="423"/>
        <end position="437"/>
    </location>
</feature>
<dbReference type="PROSITE" id="PS00108">
    <property type="entry name" value="PROTEIN_KINASE_ST"/>
    <property type="match status" value="1"/>
</dbReference>
<dbReference type="WBParaSite" id="TREG1_52690.1">
    <property type="protein sequence ID" value="TREG1_52690.1"/>
    <property type="gene ID" value="TREG1_52690"/>
</dbReference>
<feature type="compositionally biased region" description="Basic residues" evidence="7">
    <location>
        <begin position="410"/>
        <end position="422"/>
    </location>
</feature>
<dbReference type="GO" id="GO:0005737">
    <property type="term" value="C:cytoplasm"/>
    <property type="evidence" value="ECO:0007669"/>
    <property type="project" value="TreeGrafter"/>
</dbReference>
<dbReference type="GO" id="GO:0005634">
    <property type="term" value="C:nucleus"/>
    <property type="evidence" value="ECO:0007669"/>
    <property type="project" value="TreeGrafter"/>
</dbReference>
<keyword evidence="4" id="KW-0547">Nucleotide-binding</keyword>
<dbReference type="GO" id="GO:0004693">
    <property type="term" value="F:cyclin-dependent protein serine/threonine kinase activity"/>
    <property type="evidence" value="ECO:0007669"/>
    <property type="project" value="TreeGrafter"/>
</dbReference>
<feature type="region of interest" description="Disordered" evidence="7">
    <location>
        <begin position="388"/>
        <end position="437"/>
    </location>
</feature>
<feature type="compositionally biased region" description="Low complexity" evidence="7">
    <location>
        <begin position="470"/>
        <end position="483"/>
    </location>
</feature>
<dbReference type="Gene3D" id="1.10.510.10">
    <property type="entry name" value="Transferase(Phosphotransferase) domain 1"/>
    <property type="match status" value="1"/>
</dbReference>
<organism evidence="9 10">
    <name type="scientific">Trichobilharzia regenti</name>
    <name type="common">Nasal bird schistosome</name>
    <dbReference type="NCBI Taxonomy" id="157069"/>
    <lineage>
        <taxon>Eukaryota</taxon>
        <taxon>Metazoa</taxon>
        <taxon>Spiralia</taxon>
        <taxon>Lophotrochozoa</taxon>
        <taxon>Platyhelminthes</taxon>
        <taxon>Trematoda</taxon>
        <taxon>Digenea</taxon>
        <taxon>Strigeidida</taxon>
        <taxon>Schistosomatoidea</taxon>
        <taxon>Schistosomatidae</taxon>
        <taxon>Trichobilharzia</taxon>
    </lineage>
</organism>
<protein>
    <recommendedName>
        <fullName evidence="8">Protein kinase domain-containing protein</fullName>
    </recommendedName>
</protein>
<dbReference type="Pfam" id="PF00069">
    <property type="entry name" value="Pkinase"/>
    <property type="match status" value="1"/>
</dbReference>
<feature type="domain" description="Protein kinase" evidence="8">
    <location>
        <begin position="1"/>
        <end position="294"/>
    </location>
</feature>
<evidence type="ECO:0000256" key="3">
    <source>
        <dbReference type="ARBA" id="ARBA00022679"/>
    </source>
</evidence>
<dbReference type="InterPro" id="IPR050108">
    <property type="entry name" value="CDK"/>
</dbReference>
<evidence type="ECO:0000256" key="5">
    <source>
        <dbReference type="ARBA" id="ARBA00022777"/>
    </source>
</evidence>
<dbReference type="InterPro" id="IPR008271">
    <property type="entry name" value="Ser/Thr_kinase_AS"/>
</dbReference>
<feature type="compositionally biased region" description="Polar residues" evidence="7">
    <location>
        <begin position="388"/>
        <end position="405"/>
    </location>
</feature>
<evidence type="ECO:0000313" key="10">
    <source>
        <dbReference type="WBParaSite" id="TREG1_52690.1"/>
    </source>
</evidence>
<keyword evidence="3" id="KW-0808">Transferase</keyword>
<reference evidence="9" key="1">
    <citation type="submission" date="2022-06" db="EMBL/GenBank/DDBJ databases">
        <authorList>
            <person name="Berger JAMES D."/>
            <person name="Berger JAMES D."/>
        </authorList>
    </citation>
    <scope>NUCLEOTIDE SEQUENCE [LARGE SCALE GENOMIC DNA]</scope>
</reference>
<keyword evidence="5" id="KW-0418">Kinase</keyword>
<dbReference type="Gene3D" id="3.30.200.20">
    <property type="entry name" value="Phosphorylase Kinase, domain 1"/>
    <property type="match status" value="1"/>
</dbReference>
<dbReference type="FunFam" id="1.10.510.10:FF:000611">
    <property type="entry name" value="CMGC family protein kinase"/>
    <property type="match status" value="1"/>
</dbReference>
<accession>A0AA85K073</accession>
<reference evidence="10" key="2">
    <citation type="submission" date="2023-11" db="UniProtKB">
        <authorList>
            <consortium name="WormBaseParasite"/>
        </authorList>
    </citation>
    <scope>IDENTIFICATION</scope>
</reference>
<dbReference type="SUPFAM" id="SSF56112">
    <property type="entry name" value="Protein kinase-like (PK-like)"/>
    <property type="match status" value="1"/>
</dbReference>
<evidence type="ECO:0000259" key="8">
    <source>
        <dbReference type="PROSITE" id="PS50011"/>
    </source>
</evidence>
<dbReference type="InterPro" id="IPR000719">
    <property type="entry name" value="Prot_kinase_dom"/>
</dbReference>
<evidence type="ECO:0000256" key="2">
    <source>
        <dbReference type="ARBA" id="ARBA00022527"/>
    </source>
</evidence>
<name>A0AA85K073_TRIRE</name>
<evidence type="ECO:0000256" key="4">
    <source>
        <dbReference type="ARBA" id="ARBA00022741"/>
    </source>
</evidence>
<evidence type="ECO:0000313" key="9">
    <source>
        <dbReference type="Proteomes" id="UP000050795"/>
    </source>
</evidence>
<dbReference type="PROSITE" id="PS50011">
    <property type="entry name" value="PROTEIN_KINASE_DOM"/>
    <property type="match status" value="1"/>
</dbReference>
<keyword evidence="6" id="KW-0067">ATP-binding</keyword>
<keyword evidence="2" id="KW-0723">Serine/threonine-protein kinase</keyword>
<feature type="region of interest" description="Disordered" evidence="7">
    <location>
        <begin position="459"/>
        <end position="483"/>
    </location>
</feature>
<dbReference type="InterPro" id="IPR011009">
    <property type="entry name" value="Kinase-like_dom_sf"/>
</dbReference>